<gene>
    <name evidence="3" type="ORF">ECRASSUSDP1_LOCUS5889</name>
</gene>
<feature type="compositionally biased region" description="Polar residues" evidence="2">
    <location>
        <begin position="305"/>
        <end position="325"/>
    </location>
</feature>
<dbReference type="Proteomes" id="UP001295684">
    <property type="component" value="Unassembled WGS sequence"/>
</dbReference>
<feature type="coiled-coil region" evidence="1">
    <location>
        <begin position="224"/>
        <end position="283"/>
    </location>
</feature>
<organism evidence="3 4">
    <name type="scientific">Euplotes crassus</name>
    <dbReference type="NCBI Taxonomy" id="5936"/>
    <lineage>
        <taxon>Eukaryota</taxon>
        <taxon>Sar</taxon>
        <taxon>Alveolata</taxon>
        <taxon>Ciliophora</taxon>
        <taxon>Intramacronucleata</taxon>
        <taxon>Spirotrichea</taxon>
        <taxon>Hypotrichia</taxon>
        <taxon>Euplotida</taxon>
        <taxon>Euplotidae</taxon>
        <taxon>Moneuplotes</taxon>
    </lineage>
</organism>
<feature type="region of interest" description="Disordered" evidence="2">
    <location>
        <begin position="414"/>
        <end position="469"/>
    </location>
</feature>
<evidence type="ECO:0008006" key="5">
    <source>
        <dbReference type="Google" id="ProtNLM"/>
    </source>
</evidence>
<accession>A0AAD1XBL7</accession>
<reference evidence="3" key="1">
    <citation type="submission" date="2023-07" db="EMBL/GenBank/DDBJ databases">
        <authorList>
            <consortium name="AG Swart"/>
            <person name="Singh M."/>
            <person name="Singh A."/>
            <person name="Seah K."/>
            <person name="Emmerich C."/>
        </authorList>
    </citation>
    <scope>NUCLEOTIDE SEQUENCE</scope>
    <source>
        <strain evidence="3">DP1</strain>
    </source>
</reference>
<protein>
    <recommendedName>
        <fullName evidence="5">Lebercilin domain-containing protein</fullName>
    </recommendedName>
</protein>
<keyword evidence="4" id="KW-1185">Reference proteome</keyword>
<feature type="coiled-coil region" evidence="1">
    <location>
        <begin position="116"/>
        <end position="198"/>
    </location>
</feature>
<dbReference type="EMBL" id="CAMPGE010005700">
    <property type="protein sequence ID" value="CAI2364545.1"/>
    <property type="molecule type" value="Genomic_DNA"/>
</dbReference>
<evidence type="ECO:0000313" key="3">
    <source>
        <dbReference type="EMBL" id="CAI2364545.1"/>
    </source>
</evidence>
<sequence length="481" mass="54978">MSTENSDNKEKEEDIIKKTLKENLDGKSESELQTRLLQVCQAVDKKITAFKSKKNQELTKLREEHEILLMKYEKKEKERVSLSQALSKSRKESQNLRAKVDTDSQLQDYHFVKGEVFRLTNENNDLKAEVKGLKSSCYKQGKELTKIIDKHDYDNKIAILKQDIAYEKEKVRELEKKCNSQEAQLKSQHETIAKLKAKNIMLKDGSTAGKKVKEVLSPETVEMIEKLEKTIEILQKSKESEFKKDLIAKAKYEKKFKKLVEKCEVLENEIKEKDKENKLHAIKMKDIIRSQSNFNRTRRVKKLPNLNSSTASSKNSNIHSLNGKNYETEPGSGRSRSIDPQRIKLKSKARINTNLKVTLKSSRGLKQGKVVLKNKKHSNFESELQKANAPSIAAIDTNTQQKIMDDAQKNKLMKSLFDDPSPTDLIQTEPDGSNKGVTFAPGTILEKQNHTKANEVPPEDPADDKFENLGGNIEFMDMNVE</sequence>
<evidence type="ECO:0000256" key="2">
    <source>
        <dbReference type="SAM" id="MobiDB-lite"/>
    </source>
</evidence>
<name>A0AAD1XBL7_EUPCR</name>
<comment type="caution">
    <text evidence="3">The sequence shown here is derived from an EMBL/GenBank/DDBJ whole genome shotgun (WGS) entry which is preliminary data.</text>
</comment>
<dbReference type="AlphaFoldDB" id="A0AAD1XBL7"/>
<proteinExistence type="predicted"/>
<keyword evidence="1" id="KW-0175">Coiled coil</keyword>
<feature type="coiled-coil region" evidence="1">
    <location>
        <begin position="51"/>
        <end position="92"/>
    </location>
</feature>
<evidence type="ECO:0000313" key="4">
    <source>
        <dbReference type="Proteomes" id="UP001295684"/>
    </source>
</evidence>
<feature type="region of interest" description="Disordered" evidence="2">
    <location>
        <begin position="293"/>
        <end position="343"/>
    </location>
</feature>
<evidence type="ECO:0000256" key="1">
    <source>
        <dbReference type="SAM" id="Coils"/>
    </source>
</evidence>